<evidence type="ECO:0000313" key="3">
    <source>
        <dbReference type="Proteomes" id="UP001142393"/>
    </source>
</evidence>
<evidence type="ECO:0000256" key="1">
    <source>
        <dbReference type="SAM" id="MobiDB-lite"/>
    </source>
</evidence>
<protein>
    <submittedName>
        <fullName evidence="2">Uncharacterized protein</fullName>
    </submittedName>
</protein>
<reference evidence="2 3" key="1">
    <citation type="journal article" date="2023" name="Proc. Natl. Acad. Sci. U.S.A.">
        <title>A global phylogenomic analysis of the shiitake genus Lentinula.</title>
        <authorList>
            <person name="Sierra-Patev S."/>
            <person name="Min B."/>
            <person name="Naranjo-Ortiz M."/>
            <person name="Looney B."/>
            <person name="Konkel Z."/>
            <person name="Slot J.C."/>
            <person name="Sakamoto Y."/>
            <person name="Steenwyk J.L."/>
            <person name="Rokas A."/>
            <person name="Carro J."/>
            <person name="Camarero S."/>
            <person name="Ferreira P."/>
            <person name="Molpeceres G."/>
            <person name="Ruiz-Duenas F.J."/>
            <person name="Serrano A."/>
            <person name="Henrissat B."/>
            <person name="Drula E."/>
            <person name="Hughes K.W."/>
            <person name="Mata J.L."/>
            <person name="Ishikawa N.K."/>
            <person name="Vargas-Isla R."/>
            <person name="Ushijima S."/>
            <person name="Smith C.A."/>
            <person name="Donoghue J."/>
            <person name="Ahrendt S."/>
            <person name="Andreopoulos W."/>
            <person name="He G."/>
            <person name="LaButti K."/>
            <person name="Lipzen A."/>
            <person name="Ng V."/>
            <person name="Riley R."/>
            <person name="Sandor L."/>
            <person name="Barry K."/>
            <person name="Martinez A.T."/>
            <person name="Xiao Y."/>
            <person name="Gibbons J.G."/>
            <person name="Terashima K."/>
            <person name="Grigoriev I.V."/>
            <person name="Hibbett D."/>
        </authorList>
    </citation>
    <scope>NUCLEOTIDE SEQUENCE [LARGE SCALE GENOMIC DNA]</scope>
    <source>
        <strain evidence="2 3">TFB7810</strain>
    </source>
</reference>
<accession>A0A9W8U1R0</accession>
<keyword evidence="3" id="KW-1185">Reference proteome</keyword>
<dbReference type="AlphaFoldDB" id="A0A9W8U1R0"/>
<name>A0A9W8U1R0_9AGAR</name>
<feature type="compositionally biased region" description="Polar residues" evidence="1">
    <location>
        <begin position="171"/>
        <end position="184"/>
    </location>
</feature>
<sequence length="184" mass="20339">MDVPQTPGKRKRETNAPRITYHTASRTFDRLFKEESLDETRDVVRRKLGLPDSSNIRLAQIRGEHTVDLEDDDDFDAFYAIAHSKLAIEVQVSIEDTSPPHARSSLSHAVVYQKAVSPTALNVDLPFSSSEVPAGDEVRPSQKRRRATLSSVVDSTELEDSRPETPVAVPTQETTDAAKAQSGN</sequence>
<gene>
    <name evidence="2" type="ORF">DFH05DRAFT_615472</name>
</gene>
<evidence type="ECO:0000313" key="2">
    <source>
        <dbReference type="EMBL" id="KAJ3748904.1"/>
    </source>
</evidence>
<organism evidence="2 3">
    <name type="scientific">Lentinula detonsa</name>
    <dbReference type="NCBI Taxonomy" id="2804962"/>
    <lineage>
        <taxon>Eukaryota</taxon>
        <taxon>Fungi</taxon>
        <taxon>Dikarya</taxon>
        <taxon>Basidiomycota</taxon>
        <taxon>Agaricomycotina</taxon>
        <taxon>Agaricomycetes</taxon>
        <taxon>Agaricomycetidae</taxon>
        <taxon>Agaricales</taxon>
        <taxon>Marasmiineae</taxon>
        <taxon>Omphalotaceae</taxon>
        <taxon>Lentinula</taxon>
    </lineage>
</organism>
<comment type="caution">
    <text evidence="2">The sequence shown here is derived from an EMBL/GenBank/DDBJ whole genome shotgun (WGS) entry which is preliminary data.</text>
</comment>
<dbReference type="Proteomes" id="UP001142393">
    <property type="component" value="Unassembled WGS sequence"/>
</dbReference>
<feature type="region of interest" description="Disordered" evidence="1">
    <location>
        <begin position="1"/>
        <end position="20"/>
    </location>
</feature>
<feature type="region of interest" description="Disordered" evidence="1">
    <location>
        <begin position="126"/>
        <end position="184"/>
    </location>
</feature>
<proteinExistence type="predicted"/>
<dbReference type="EMBL" id="JANVFU010000002">
    <property type="protein sequence ID" value="KAJ3748904.1"/>
    <property type="molecule type" value="Genomic_DNA"/>
</dbReference>